<evidence type="ECO:0000313" key="4">
    <source>
        <dbReference type="EMBL" id="SEU00576.1"/>
    </source>
</evidence>
<dbReference type="RefSeq" id="WP_083560025.1">
    <property type="nucleotide sequence ID" value="NZ_BJXR01000020.1"/>
</dbReference>
<evidence type="ECO:0000259" key="2">
    <source>
        <dbReference type="Pfam" id="PF18598"/>
    </source>
</evidence>
<dbReference type="InterPro" id="IPR041485">
    <property type="entry name" value="TetR_C_36"/>
</dbReference>
<dbReference type="EMBL" id="BJXR01000020">
    <property type="protein sequence ID" value="GEN07065.1"/>
    <property type="molecule type" value="Genomic_DNA"/>
</dbReference>
<proteinExistence type="predicted"/>
<evidence type="ECO:0000313" key="6">
    <source>
        <dbReference type="Proteomes" id="UP000321514"/>
    </source>
</evidence>
<sequence>MKRTGAKPVRRRAKGAPSRTTRPASREKARVRVTPLSKRLEAPSRATPRDLFALAMRWWSEGERFDIGRMAQELGVSRATVFRWAGTRELLYGEVLSSRFDAALTAARGEFQGEGAAYLANVTERLIQLIVEDAPLRRFIQQDSEYAMRVLMSKSSRVEERCAASIRRALEEGVRDKLIRPAMNLDALSNVIVRVGQFFLYRDALTGDPPDVESAITATLILLTAEAGDARWRRR</sequence>
<dbReference type="Proteomes" id="UP000321514">
    <property type="component" value="Unassembled WGS sequence"/>
</dbReference>
<name>A0A511SYT8_MYXFU</name>
<dbReference type="InterPro" id="IPR036271">
    <property type="entry name" value="Tet_transcr_reg_TetR-rel_C_sf"/>
</dbReference>
<dbReference type="AlphaFoldDB" id="A0A511SYT8"/>
<dbReference type="Pfam" id="PF18598">
    <property type="entry name" value="TetR_C_36"/>
    <property type="match status" value="1"/>
</dbReference>
<gene>
    <name evidence="3" type="ORF">MFU01_21020</name>
    <name evidence="4" type="ORF">SAMN05443572_104309</name>
</gene>
<dbReference type="EMBL" id="FOIB01000004">
    <property type="protein sequence ID" value="SEU00576.1"/>
    <property type="molecule type" value="Genomic_DNA"/>
</dbReference>
<dbReference type="OrthoDB" id="158903at2"/>
<organism evidence="3 6">
    <name type="scientific">Myxococcus fulvus</name>
    <dbReference type="NCBI Taxonomy" id="33"/>
    <lineage>
        <taxon>Bacteria</taxon>
        <taxon>Pseudomonadati</taxon>
        <taxon>Myxococcota</taxon>
        <taxon>Myxococcia</taxon>
        <taxon>Myxococcales</taxon>
        <taxon>Cystobacterineae</taxon>
        <taxon>Myxococcaceae</taxon>
        <taxon>Myxococcus</taxon>
    </lineage>
</organism>
<dbReference type="Gene3D" id="1.10.357.10">
    <property type="entry name" value="Tetracycline Repressor, domain 2"/>
    <property type="match status" value="1"/>
</dbReference>
<evidence type="ECO:0000313" key="5">
    <source>
        <dbReference type="Proteomes" id="UP000183760"/>
    </source>
</evidence>
<reference evidence="4 5" key="1">
    <citation type="submission" date="2016-10" db="EMBL/GenBank/DDBJ databases">
        <authorList>
            <person name="Varghese N."/>
            <person name="Submissions S."/>
        </authorList>
    </citation>
    <scope>NUCLEOTIDE SEQUENCE [LARGE SCALE GENOMIC DNA]</scope>
    <source>
        <strain evidence="4 5">DSM 16525</strain>
    </source>
</reference>
<accession>A0A511SYT8</accession>
<evidence type="ECO:0000256" key="1">
    <source>
        <dbReference type="SAM" id="MobiDB-lite"/>
    </source>
</evidence>
<protein>
    <recommendedName>
        <fullName evidence="2">QsdR TetR regulatory C-terminal domain-containing protein</fullName>
    </recommendedName>
</protein>
<reference evidence="3 6" key="2">
    <citation type="submission" date="2019-07" db="EMBL/GenBank/DDBJ databases">
        <title>Whole genome shotgun sequence of Myxococcus fulvus NBRC 100333.</title>
        <authorList>
            <person name="Hosoyama A."/>
            <person name="Uohara A."/>
            <person name="Ohji S."/>
            <person name="Ichikawa N."/>
        </authorList>
    </citation>
    <scope>NUCLEOTIDE SEQUENCE [LARGE SCALE GENOMIC DNA]</scope>
    <source>
        <strain evidence="3 6">NBRC 100333</strain>
    </source>
</reference>
<comment type="caution">
    <text evidence="3">The sequence shown here is derived from an EMBL/GenBank/DDBJ whole genome shotgun (WGS) entry which is preliminary data.</text>
</comment>
<feature type="compositionally biased region" description="Basic residues" evidence="1">
    <location>
        <begin position="1"/>
        <end position="14"/>
    </location>
</feature>
<feature type="region of interest" description="Disordered" evidence="1">
    <location>
        <begin position="1"/>
        <end position="40"/>
    </location>
</feature>
<feature type="domain" description="QsdR TetR regulatory C-terminal" evidence="2">
    <location>
        <begin position="114"/>
        <end position="224"/>
    </location>
</feature>
<dbReference type="SUPFAM" id="SSF48498">
    <property type="entry name" value="Tetracyclin repressor-like, C-terminal domain"/>
    <property type="match status" value="1"/>
</dbReference>
<keyword evidence="5" id="KW-1185">Reference proteome</keyword>
<evidence type="ECO:0000313" key="3">
    <source>
        <dbReference type="EMBL" id="GEN07065.1"/>
    </source>
</evidence>
<dbReference type="STRING" id="1334629.MFUL124B02_37955"/>
<dbReference type="Proteomes" id="UP000183760">
    <property type="component" value="Unassembled WGS sequence"/>
</dbReference>